<dbReference type="EMBL" id="DRVY01000009">
    <property type="protein sequence ID" value="HHR91919.1"/>
    <property type="molecule type" value="Genomic_DNA"/>
</dbReference>
<keyword evidence="5" id="KW-1133">Transmembrane helix</keyword>
<comment type="caution">
    <text evidence="7">The sequence shown here is derived from an EMBL/GenBank/DDBJ whole genome shotgun (WGS) entry which is preliminary data.</text>
</comment>
<dbReference type="PRINTS" id="PR00765">
    <property type="entry name" value="CRBOXYPTASEA"/>
</dbReference>
<dbReference type="SMART" id="SM00631">
    <property type="entry name" value="Zn_pept"/>
    <property type="match status" value="1"/>
</dbReference>
<dbReference type="PROSITE" id="PS52035">
    <property type="entry name" value="PEPTIDASE_M14"/>
    <property type="match status" value="1"/>
</dbReference>
<name>A0A7C5Z2X6_UNCC3</name>
<evidence type="ECO:0000313" key="7">
    <source>
        <dbReference type="EMBL" id="HHR91919.1"/>
    </source>
</evidence>
<comment type="cofactor">
    <cofactor evidence="1">
        <name>Zn(2+)</name>
        <dbReference type="ChEBI" id="CHEBI:29105"/>
    </cofactor>
</comment>
<dbReference type="Gene3D" id="2.60.40.3710">
    <property type="match status" value="1"/>
</dbReference>
<feature type="transmembrane region" description="Helical" evidence="5">
    <location>
        <begin position="21"/>
        <end position="42"/>
    </location>
</feature>
<dbReference type="PANTHER" id="PTHR11705:SF119">
    <property type="entry name" value="OS02G0119300 PROTEIN"/>
    <property type="match status" value="1"/>
</dbReference>
<dbReference type="InterPro" id="IPR000834">
    <property type="entry name" value="Peptidase_M14"/>
</dbReference>
<organism evidence="7">
    <name type="scientific">candidate division CPR3 bacterium</name>
    <dbReference type="NCBI Taxonomy" id="2268181"/>
    <lineage>
        <taxon>Bacteria</taxon>
        <taxon>Bacteria division CPR3</taxon>
    </lineage>
</organism>
<dbReference type="GO" id="GO:0006508">
    <property type="term" value="P:proteolysis"/>
    <property type="evidence" value="ECO:0007669"/>
    <property type="project" value="InterPro"/>
</dbReference>
<evidence type="ECO:0000256" key="5">
    <source>
        <dbReference type="SAM" id="Phobius"/>
    </source>
</evidence>
<evidence type="ECO:0000256" key="3">
    <source>
        <dbReference type="ARBA" id="ARBA00022729"/>
    </source>
</evidence>
<evidence type="ECO:0000256" key="4">
    <source>
        <dbReference type="PROSITE-ProRule" id="PRU01379"/>
    </source>
</evidence>
<dbReference type="PANTHER" id="PTHR11705">
    <property type="entry name" value="PROTEASE FAMILY M14 CARBOXYPEPTIDASE A,B"/>
    <property type="match status" value="1"/>
</dbReference>
<dbReference type="Pfam" id="PF00246">
    <property type="entry name" value="Peptidase_M14"/>
    <property type="match status" value="1"/>
</dbReference>
<dbReference type="Gene3D" id="3.40.630.10">
    <property type="entry name" value="Zn peptidases"/>
    <property type="match status" value="1"/>
</dbReference>
<keyword evidence="5" id="KW-0472">Membrane</keyword>
<evidence type="ECO:0000259" key="6">
    <source>
        <dbReference type="PROSITE" id="PS52035"/>
    </source>
</evidence>
<dbReference type="AlphaFoldDB" id="A0A7C5Z2X6"/>
<keyword evidence="5" id="KW-0812">Transmembrane</keyword>
<proteinExistence type="inferred from homology"/>
<sequence length="686" mass="78093">MAAVKKTIKNFLRKEWVKKFLKLYSFLSVIIFIVLLSVYGLYHYGENTQYRHYIKDKSKIELSFNHYVMIWRSTYLAEPSYPLELECKGLKIKVRGEFFCIAKKLTLSSKAPFVPGTKYNFTVNGIYTFFKPMTLKIEQIPFPIQDITLTSIPFISKNPHVHDWFEFQNISENTKVELLTEPPLDLEYKKEDAKIVVTAKNGFSQKTNYKYKVIQWEEVAITESEVQALSNYQKTEASFFELVSNPPLLKNKKRIVAEGEFFSPSSLELLETQPRDGESNIHVDTSIILRFNKEIVSENIGDAIKVGTQEESAQISIEKTDPATIKILPQGKWEYEKVYNVTITKDIIGIDGSRLADNKKISFTTIGHIKILEVTPKNYSKKVSLNTKIKITFDQEVDHTSAQKSFKIYPNAKGVFSWEGNTLVYKPQSLTPQTTYTITIDKDINSIYGLPNTSPTKWSFTTTNKQTVYIGKSIKGKPIYAYIFGSGDKTVLYTSGLHGNETQSIKVLEKWVAYLENHPDVLPKGTRAIIVVVANPDGYLSKTRMNANGTDLNRNWGTNDWRTDTWVRSTYYPHGGGLSPFSEPETQALKNLIIKYGVDTLIDYHCCISGVFAGDDSPRSNELVKIIQQKTGYEDSVWGDDEYLVTGSMTSWAAEKLGIPSVTVEVKNTPYEYERNLEALKAVLNF</sequence>
<comment type="similarity">
    <text evidence="2 4">Belongs to the peptidase M14 family.</text>
</comment>
<dbReference type="GO" id="GO:0005615">
    <property type="term" value="C:extracellular space"/>
    <property type="evidence" value="ECO:0007669"/>
    <property type="project" value="TreeGrafter"/>
</dbReference>
<gene>
    <name evidence="7" type="ORF">ENL96_00180</name>
</gene>
<accession>A0A7C5Z2X6</accession>
<feature type="active site" description="Proton donor/acceptor" evidence="4">
    <location>
        <position position="665"/>
    </location>
</feature>
<dbReference type="SUPFAM" id="SSF53187">
    <property type="entry name" value="Zn-dependent exopeptidases"/>
    <property type="match status" value="1"/>
</dbReference>
<dbReference type="InterPro" id="IPR032812">
    <property type="entry name" value="SbsA_Ig"/>
</dbReference>
<dbReference type="GO" id="GO:0004181">
    <property type="term" value="F:metallocarboxypeptidase activity"/>
    <property type="evidence" value="ECO:0007669"/>
    <property type="project" value="InterPro"/>
</dbReference>
<dbReference type="GO" id="GO:0008270">
    <property type="term" value="F:zinc ion binding"/>
    <property type="evidence" value="ECO:0007669"/>
    <property type="project" value="InterPro"/>
</dbReference>
<reference evidence="7" key="1">
    <citation type="journal article" date="2020" name="mSystems">
        <title>Genome- and Community-Level Interaction Insights into Carbon Utilization and Element Cycling Functions of Hydrothermarchaeota in Hydrothermal Sediment.</title>
        <authorList>
            <person name="Zhou Z."/>
            <person name="Liu Y."/>
            <person name="Xu W."/>
            <person name="Pan J."/>
            <person name="Luo Z.H."/>
            <person name="Li M."/>
        </authorList>
    </citation>
    <scope>NUCLEOTIDE SEQUENCE [LARGE SCALE GENOMIC DNA]</scope>
    <source>
        <strain evidence="7">SpSt-1042</strain>
    </source>
</reference>
<protein>
    <submittedName>
        <fullName evidence="7">DUF2817 domain-containing protein</fullName>
    </submittedName>
</protein>
<evidence type="ECO:0000256" key="1">
    <source>
        <dbReference type="ARBA" id="ARBA00001947"/>
    </source>
</evidence>
<feature type="domain" description="Peptidase M14" evidence="6">
    <location>
        <begin position="431"/>
        <end position="686"/>
    </location>
</feature>
<keyword evidence="3" id="KW-0732">Signal</keyword>
<evidence type="ECO:0000256" key="2">
    <source>
        <dbReference type="ARBA" id="ARBA00005988"/>
    </source>
</evidence>
<dbReference type="Pfam" id="PF13205">
    <property type="entry name" value="Big_5"/>
    <property type="match status" value="2"/>
</dbReference>